<evidence type="ECO:0000313" key="1">
    <source>
        <dbReference type="EMBL" id="CCB79852.1"/>
    </source>
</evidence>
<name>F8KSR9_HELBC</name>
<dbReference type="PANTHER" id="PTHR37292:SF2">
    <property type="entry name" value="DUF262 DOMAIN-CONTAINING PROTEIN"/>
    <property type="match status" value="1"/>
</dbReference>
<gene>
    <name evidence="1" type="ordered locus">HBZC1_08660</name>
</gene>
<dbReference type="STRING" id="1002804.HBZC1_08660"/>
<protein>
    <recommendedName>
        <fullName evidence="3">DUF1524 domain-containing protein</fullName>
    </recommendedName>
</protein>
<organism evidence="1 2">
    <name type="scientific">Helicobacter bizzozeronii (strain CIII-1)</name>
    <dbReference type="NCBI Taxonomy" id="1002804"/>
    <lineage>
        <taxon>Bacteria</taxon>
        <taxon>Pseudomonadati</taxon>
        <taxon>Campylobacterota</taxon>
        <taxon>Epsilonproteobacteria</taxon>
        <taxon>Campylobacterales</taxon>
        <taxon>Helicobacteraceae</taxon>
        <taxon>Helicobacter</taxon>
    </lineage>
</organism>
<accession>F8KSR9</accession>
<dbReference type="Proteomes" id="UP000008387">
    <property type="component" value="Chromosome"/>
</dbReference>
<dbReference type="eggNOG" id="COG3472">
    <property type="taxonomic scope" value="Bacteria"/>
</dbReference>
<dbReference type="KEGG" id="hbi:HBZC1_08660"/>
<dbReference type="PANTHER" id="PTHR37292">
    <property type="entry name" value="VNG6097C"/>
    <property type="match status" value="1"/>
</dbReference>
<reference evidence="1 2" key="1">
    <citation type="journal article" date="2011" name="J. Bacteriol.">
        <title>Genome sequence of Helicobacter bizzozeronii strain CIII-1, an isolate from human gastric mucosa.</title>
        <authorList>
            <person name="Schott T."/>
            <person name="Rossi M."/>
            <person name="Hanninen M.L."/>
        </authorList>
    </citation>
    <scope>NUCLEOTIDE SEQUENCE [LARGE SCALE GENOMIC DNA]</scope>
    <source>
        <strain evidence="1 2">CIII-1</strain>
    </source>
</reference>
<keyword evidence="2" id="KW-1185">Reference proteome</keyword>
<evidence type="ECO:0008006" key="3">
    <source>
        <dbReference type="Google" id="ProtNLM"/>
    </source>
</evidence>
<proteinExistence type="predicted"/>
<dbReference type="AlphaFoldDB" id="F8KSR9"/>
<dbReference type="HOGENOM" id="CLU_789341_0_0_7"/>
<dbReference type="EMBL" id="FR871757">
    <property type="protein sequence ID" value="CCB79852.1"/>
    <property type="molecule type" value="Genomic_DNA"/>
</dbReference>
<evidence type="ECO:0000313" key="2">
    <source>
        <dbReference type="Proteomes" id="UP000008387"/>
    </source>
</evidence>
<dbReference type="RefSeq" id="WP_013890308.1">
    <property type="nucleotide sequence ID" value="NC_015674.1"/>
</dbReference>
<sequence length="351" mass="40019">MFARINKGGTSFSYFPMACAKFYIAPTADESQTIITDPGFDLQERFDLLCADLNRLNYGFDQPMAVLQLISYLVHQNSPTPKKRIVRDTILKLDAKKVWEMWGSLTSAYAHAAHLLKHDFKIPSFSFLPSVGSFVLMACFYALSGGKSPNATQVKRLKQLLFRGMFFGNSKNADLLKQLDLVADIYAQKPLDLAKELPLNLSLDFLVAEKFSTRNTLHQATLCVLASLEPCDFNNNSKVVLDNFFASEDTEHTKKRHLHHFYPKNHLKHIAPKQNPDVIANITFLSAKLNQEIKDSPPKIYIEKYRQSNPHLDQTLQTHLIDLASPKVLEDYQAFLRMRAQKILEKIKELT</sequence>